<evidence type="ECO:0000313" key="1">
    <source>
        <dbReference type="EMBL" id="MBW92368.1"/>
    </source>
</evidence>
<protein>
    <submittedName>
        <fullName evidence="1">Uncharacterized protein</fullName>
    </submittedName>
</protein>
<dbReference type="EMBL" id="GGEC01011885">
    <property type="protein sequence ID" value="MBW92368.1"/>
    <property type="molecule type" value="Transcribed_RNA"/>
</dbReference>
<organism evidence="1">
    <name type="scientific">Rhizophora mucronata</name>
    <name type="common">Asiatic mangrove</name>
    <dbReference type="NCBI Taxonomy" id="61149"/>
    <lineage>
        <taxon>Eukaryota</taxon>
        <taxon>Viridiplantae</taxon>
        <taxon>Streptophyta</taxon>
        <taxon>Embryophyta</taxon>
        <taxon>Tracheophyta</taxon>
        <taxon>Spermatophyta</taxon>
        <taxon>Magnoliopsida</taxon>
        <taxon>eudicotyledons</taxon>
        <taxon>Gunneridae</taxon>
        <taxon>Pentapetalae</taxon>
        <taxon>rosids</taxon>
        <taxon>fabids</taxon>
        <taxon>Malpighiales</taxon>
        <taxon>Rhizophoraceae</taxon>
        <taxon>Rhizophora</taxon>
    </lineage>
</organism>
<name>A0A2P2JFW2_RHIMU</name>
<proteinExistence type="predicted"/>
<sequence length="62" mass="7423">MFASMGQVTVRRATRQRLTPGFWDLGTKADFPCSRKRKHKRLLLMLFIFPNCLWRNVPFSYM</sequence>
<accession>A0A2P2JFW2</accession>
<reference evidence="1" key="1">
    <citation type="submission" date="2018-02" db="EMBL/GenBank/DDBJ databases">
        <title>Rhizophora mucronata_Transcriptome.</title>
        <authorList>
            <person name="Meera S.P."/>
            <person name="Sreeshan A."/>
            <person name="Augustine A."/>
        </authorList>
    </citation>
    <scope>NUCLEOTIDE SEQUENCE</scope>
    <source>
        <tissue evidence="1">Leaf</tissue>
    </source>
</reference>
<dbReference type="AlphaFoldDB" id="A0A2P2JFW2"/>